<comment type="similarity">
    <text evidence="5">Belongs to the PDZK1-interacting protein 1/SMIM24 family.</text>
</comment>
<dbReference type="OrthoDB" id="9900654at2759"/>
<evidence type="ECO:0000313" key="8">
    <source>
        <dbReference type="Proteomes" id="UP000504617"/>
    </source>
</evidence>
<comment type="subcellular location">
    <subcellularLocation>
        <location evidence="1">Membrane</location>
        <topology evidence="1">Single-pass membrane protein</topology>
    </subcellularLocation>
</comment>
<evidence type="ECO:0000256" key="7">
    <source>
        <dbReference type="SAM" id="SignalP"/>
    </source>
</evidence>
<dbReference type="KEGG" id="tsr:106540952"/>
<evidence type="ECO:0000256" key="5">
    <source>
        <dbReference type="ARBA" id="ARBA00049650"/>
    </source>
</evidence>
<proteinExistence type="inferred from homology"/>
<evidence type="ECO:0000256" key="3">
    <source>
        <dbReference type="ARBA" id="ARBA00022989"/>
    </source>
</evidence>
<gene>
    <name evidence="9" type="primary">PDZK1IP1</name>
</gene>
<dbReference type="PANTHER" id="PTHR15296">
    <property type="entry name" value="MEMBRANE-ASSOCIATED PROTEIN MAP17"/>
    <property type="match status" value="1"/>
</dbReference>
<dbReference type="PANTHER" id="PTHR15296:SF1">
    <property type="entry name" value="PDZK1 INTERACTING PROTEIN 1"/>
    <property type="match status" value="1"/>
</dbReference>
<evidence type="ECO:0000256" key="4">
    <source>
        <dbReference type="ARBA" id="ARBA00023136"/>
    </source>
</evidence>
<feature type="signal peptide" evidence="7">
    <location>
        <begin position="1"/>
        <end position="20"/>
    </location>
</feature>
<keyword evidence="2 6" id="KW-0812">Transmembrane</keyword>
<evidence type="ECO:0000256" key="1">
    <source>
        <dbReference type="ARBA" id="ARBA00004167"/>
    </source>
</evidence>
<evidence type="ECO:0000256" key="2">
    <source>
        <dbReference type="ARBA" id="ARBA00022692"/>
    </source>
</evidence>
<keyword evidence="8" id="KW-1185">Reference proteome</keyword>
<dbReference type="AlphaFoldDB" id="A0A6I9Y3R1"/>
<protein>
    <submittedName>
        <fullName evidence="9">PDZK1-interacting protein 1</fullName>
    </submittedName>
</protein>
<sequence length="147" mass="16572">MKTFLFVTLCLFAACDPVNCQGVIRTLDPWLQGVIAVSVFLFLAMISFIINKLWCQDEKDSKEEDKRVTFRNRNTKASITSNGMEGTYSASAASFSCEEGPHCYENQVEFECDTVTNHHTECHASVDSHCDTRTECHENIDVVTTNM</sequence>
<dbReference type="GO" id="GO:0016020">
    <property type="term" value="C:membrane"/>
    <property type="evidence" value="ECO:0007669"/>
    <property type="project" value="UniProtKB-SubCell"/>
</dbReference>
<reference evidence="9" key="1">
    <citation type="submission" date="2025-08" db="UniProtKB">
        <authorList>
            <consortium name="RefSeq"/>
        </authorList>
    </citation>
    <scope>IDENTIFICATION</scope>
    <source>
        <tissue evidence="9">Skeletal muscle</tissue>
    </source>
</reference>
<accession>A0A6I9Y3R1</accession>
<feature type="chain" id="PRO_5026826253" evidence="7">
    <location>
        <begin position="21"/>
        <end position="147"/>
    </location>
</feature>
<dbReference type="RefSeq" id="XP_013911745.1">
    <property type="nucleotide sequence ID" value="XM_014056270.1"/>
</dbReference>
<keyword evidence="3 6" id="KW-1133">Transmembrane helix</keyword>
<organism evidence="8 9">
    <name type="scientific">Thamnophis sirtalis</name>
    <dbReference type="NCBI Taxonomy" id="35019"/>
    <lineage>
        <taxon>Eukaryota</taxon>
        <taxon>Metazoa</taxon>
        <taxon>Chordata</taxon>
        <taxon>Craniata</taxon>
        <taxon>Vertebrata</taxon>
        <taxon>Euteleostomi</taxon>
        <taxon>Lepidosauria</taxon>
        <taxon>Squamata</taxon>
        <taxon>Bifurcata</taxon>
        <taxon>Unidentata</taxon>
        <taxon>Episquamata</taxon>
        <taxon>Toxicofera</taxon>
        <taxon>Serpentes</taxon>
        <taxon>Colubroidea</taxon>
        <taxon>Colubridae</taxon>
        <taxon>Natricinae</taxon>
        <taxon>Thamnophis</taxon>
    </lineage>
</organism>
<keyword evidence="7" id="KW-0732">Signal</keyword>
<evidence type="ECO:0000313" key="9">
    <source>
        <dbReference type="RefSeq" id="XP_013911745.1"/>
    </source>
</evidence>
<evidence type="ECO:0000256" key="6">
    <source>
        <dbReference type="SAM" id="Phobius"/>
    </source>
</evidence>
<dbReference type="Pfam" id="PF15807">
    <property type="entry name" value="MAP17"/>
    <property type="match status" value="1"/>
</dbReference>
<feature type="transmembrane region" description="Helical" evidence="6">
    <location>
        <begin position="30"/>
        <end position="50"/>
    </location>
</feature>
<name>A0A6I9Y3R1_9SAUR</name>
<keyword evidence="4 6" id="KW-0472">Membrane</keyword>
<dbReference type="InterPro" id="IPR031627">
    <property type="entry name" value="PDZK1IP1/SMIM24"/>
</dbReference>
<dbReference type="PROSITE" id="PS51257">
    <property type="entry name" value="PROKAR_LIPOPROTEIN"/>
    <property type="match status" value="1"/>
</dbReference>
<dbReference type="Proteomes" id="UP000504617">
    <property type="component" value="Unplaced"/>
</dbReference>
<dbReference type="CTD" id="10158"/>
<dbReference type="GeneID" id="106540952"/>